<dbReference type="SMART" id="SM00028">
    <property type="entry name" value="TPR"/>
    <property type="match status" value="4"/>
</dbReference>
<evidence type="ECO:0000313" key="8">
    <source>
        <dbReference type="Proteomes" id="UP001215280"/>
    </source>
</evidence>
<keyword evidence="3" id="KW-0378">Hydrolase</keyword>
<sequence>MSATTRRPAPMRSKPRANPSEDKLADSLASLTISKPKAKGKEKATLSPEEQRVTAMRAVNSASQELSALVQSGWRKSSEAPSAKKSPALLSANTSATLAAKYLAMLREISPGDLDIERAAGSVLGKLVALEMFDAALLALQEMHPRLCTLLDVERPSSKSPDHLYLLSMPRPESTPDPILLTLVTTFLLHALTTTSYLISSPASKTPLASFTNVLSAAPTLLAWTPSFAILPSSHMDSVLTRAYSSLIKTAGVLQTNTKPQRHVFLLRDYALSCLAHTAPGKIDPQSFWDQCIKSAGVYVKTLGSGLQDHDDATPIVLNSFAQVITRVQTRVDAATFMSGKGFVSFCECWMSFANRIGDIATLDRIAVFISDQPGTSKQLPHQVNANDDPKLGTPNNFLLECAQLCTALAQTTTLLGSKAGEVDPVLNKRICETTQALRKDGVASLLTPVGGDDEVPRLSGKLQRAMERMRRSAVKFLDTEIALPYRSDLQTLLEALVDVLENALRAASGRSKLYPFINQPTCQKPAQDSITSVLDTLFVLARTKLDVRDPRTQAPSYDLLKRAAALLDIEDVAANKATYARCISGAFHNLAGTLYQAGKYGAAIRYLQDGCTLGRTALDIHSTVPFKDDPKMVEGWRQLEEQLWKRWELLGVCYSKIGDRKLAFEAFLDCIKGFPYSSNGFAKHSHRVPLGTVFETSPAVAQLGTIVDRVTYLGGCELLLAPDSVSLLSLGLDTNIAGALLERQIQSLDGSRWKESTRTVLQAFLRAALEAYSEAEMPVRRARTLVKCLEFSYHAGPEALAHLGSPSEIGEEVGRILDRKNLGQDSDLSPYSSQYRASAHLWLALHEHRSADSEQTAIVAKHVKLACKILEPVAGLKPLGQLSPEAVKKPLSKAATTKRPAASRAPATSRAPAPAPRKPASARDPVTPQPKARQRGKHILVLPPGSLSPPKGAADLKKYTPFDDFDNFFDLLQLTSRILGLLTHVLLKVHLLDITRRLCELSSRTVTDGYINASVELALEYMKLGKFKPATVLFTHTLNALERDEVTDDARVMFYLRHAEFMVLAEDTAKSSDLYSEASARAERLEDESKSMSTLERVQCRVGRLEKAAIASHVFALIQHSREDIAASLESLLQSLRLWNRAVDTLARLNPPASKPVEEDNPFNMSSVQSALPDGKNVDHAEQSTSPRVFPRRSSMGGLEWRVSEGLLATLFALCEAYSTRGSAREAEYFAQQAFDLAQSLNAPALAGRALAKKGELQLHQGLLKDAHDSFMQAAKLLQNLPGMDTADIQRLCGDYNQMSSQDKDAQQLYEEATKMLEELDQTFGILEITPRRSSDSAPSATREIVLPELFATVLRQHIWLLRDNGNGYATLLQRFMALPAGSRTKAQENALMAKLTLHEVYGRFRTDMFLSSLAESTIALPMGMSTDKAPALSPSTHDILHTLDHAEQLFWLDFTLFSRRGDVSRVRDAVVSLALIRALQTSLGKSGNQDPVLVAGLLDVSTAITLSREMLEAIQHKFPAPTVADDLRWPLATRNGSPLPRVQSDTPPRFNSSFGSELDVSFEIDIDESSLQDYWESVRSKYHSQAPDISTLSASQTTGLPRNWTIVHISVTGDKSTLFVTRQYGGDVKADPLVFCVPLKGRREDEEDEHLTFEDALREFTDIVRLSDEGTRGAAHVKDDAETRARWWKERTALDTRMRELLENIEFCWLGAFKTILSPRTNLTAAAISDLRVQFDKVFHRGLRFQDKKVKTKPVGSHKRLPSETQIPSKVALDDVLLECFSTLSPKCRDEELEDLVFFILDLYQFHGVPVAIAEVDIDQVVVDLRGVLEEHHARLAGRRKGAGPASTKVEEDEHTFLILDKNIQGLPWESIPMLRGKSVSRIPSIDFLLDRVQLAGWLAHGAGSSVVVDRAAVDPRKGYCILNPSGDLVRTEGRFKSWVEDMEKVGWQSVVGHAPSEQQFLDALRKRDLVVYFGHGGAEQYLRSHKIRNLPRCAATMLWGCSSGSLREMGDFDRVGTPYNYMLAGCPTLVANIWDVTDRDIDVFSQSVFDKLGLSADGVRSWNANGGGRTSLIAAVARSRSSCKLKYLTGAAPVVYGIPFYL</sequence>
<dbReference type="Proteomes" id="UP001215280">
    <property type="component" value="Unassembled WGS sequence"/>
</dbReference>
<gene>
    <name evidence="7" type="ORF">DFH07DRAFT_750850</name>
</gene>
<dbReference type="InterPro" id="IPR005314">
    <property type="entry name" value="Peptidase_C50"/>
</dbReference>
<keyword evidence="8" id="KW-1185">Reference proteome</keyword>
<dbReference type="Pfam" id="PF03568">
    <property type="entry name" value="Separin_C"/>
    <property type="match status" value="1"/>
</dbReference>
<dbReference type="GO" id="GO:0004197">
    <property type="term" value="F:cysteine-type endopeptidase activity"/>
    <property type="evidence" value="ECO:0007669"/>
    <property type="project" value="InterPro"/>
</dbReference>
<comment type="caution">
    <text evidence="7">The sequence shown here is derived from an EMBL/GenBank/DDBJ whole genome shotgun (WGS) entry which is preliminary data.</text>
</comment>
<accession>A0AAD7IG78</accession>
<protein>
    <recommendedName>
        <fullName evidence="2">separase</fullName>
        <ecNumber evidence="2">3.4.22.49</ecNumber>
    </recommendedName>
</protein>
<keyword evidence="4" id="KW-0159">Chromosome partition</keyword>
<feature type="compositionally biased region" description="Low complexity" evidence="5">
    <location>
        <begin position="894"/>
        <end position="924"/>
    </location>
</feature>
<dbReference type="InterPro" id="IPR030397">
    <property type="entry name" value="SEPARIN_core_dom"/>
</dbReference>
<dbReference type="GO" id="GO:0072686">
    <property type="term" value="C:mitotic spindle"/>
    <property type="evidence" value="ECO:0007669"/>
    <property type="project" value="TreeGrafter"/>
</dbReference>
<feature type="compositionally biased region" description="Basic and acidic residues" evidence="5">
    <location>
        <begin position="39"/>
        <end position="52"/>
    </location>
</feature>
<reference evidence="7" key="1">
    <citation type="submission" date="2023-03" db="EMBL/GenBank/DDBJ databases">
        <title>Massive genome expansion in bonnet fungi (Mycena s.s.) driven by repeated elements and novel gene families across ecological guilds.</title>
        <authorList>
            <consortium name="Lawrence Berkeley National Laboratory"/>
            <person name="Harder C.B."/>
            <person name="Miyauchi S."/>
            <person name="Viragh M."/>
            <person name="Kuo A."/>
            <person name="Thoen E."/>
            <person name="Andreopoulos B."/>
            <person name="Lu D."/>
            <person name="Skrede I."/>
            <person name="Drula E."/>
            <person name="Henrissat B."/>
            <person name="Morin E."/>
            <person name="Kohler A."/>
            <person name="Barry K."/>
            <person name="LaButti K."/>
            <person name="Morin E."/>
            <person name="Salamov A."/>
            <person name="Lipzen A."/>
            <person name="Mereny Z."/>
            <person name="Hegedus B."/>
            <person name="Baldrian P."/>
            <person name="Stursova M."/>
            <person name="Weitz H."/>
            <person name="Taylor A."/>
            <person name="Grigoriev I.V."/>
            <person name="Nagy L.G."/>
            <person name="Martin F."/>
            <person name="Kauserud H."/>
        </authorList>
    </citation>
    <scope>NUCLEOTIDE SEQUENCE</scope>
    <source>
        <strain evidence="7">CBHHK188m</strain>
    </source>
</reference>
<evidence type="ECO:0000259" key="6">
    <source>
        <dbReference type="PROSITE" id="PS51700"/>
    </source>
</evidence>
<feature type="region of interest" description="Disordered" evidence="5">
    <location>
        <begin position="891"/>
        <end position="945"/>
    </location>
</feature>
<dbReference type="InterPro" id="IPR019734">
    <property type="entry name" value="TPR_rpt"/>
</dbReference>
<dbReference type="GO" id="GO:0005737">
    <property type="term" value="C:cytoplasm"/>
    <property type="evidence" value="ECO:0007669"/>
    <property type="project" value="TreeGrafter"/>
</dbReference>
<feature type="region of interest" description="Disordered" evidence="5">
    <location>
        <begin position="1152"/>
        <end position="1192"/>
    </location>
</feature>
<evidence type="ECO:0000256" key="4">
    <source>
        <dbReference type="ARBA" id="ARBA00022829"/>
    </source>
</evidence>
<dbReference type="PROSITE" id="PS51700">
    <property type="entry name" value="SEPARIN"/>
    <property type="match status" value="1"/>
</dbReference>
<organism evidence="7 8">
    <name type="scientific">Mycena maculata</name>
    <dbReference type="NCBI Taxonomy" id="230809"/>
    <lineage>
        <taxon>Eukaryota</taxon>
        <taxon>Fungi</taxon>
        <taxon>Dikarya</taxon>
        <taxon>Basidiomycota</taxon>
        <taxon>Agaricomycotina</taxon>
        <taxon>Agaricomycetes</taxon>
        <taxon>Agaricomycetidae</taxon>
        <taxon>Agaricales</taxon>
        <taxon>Marasmiineae</taxon>
        <taxon>Mycenaceae</taxon>
        <taxon>Mycena</taxon>
    </lineage>
</organism>
<dbReference type="GO" id="GO:0005634">
    <property type="term" value="C:nucleus"/>
    <property type="evidence" value="ECO:0007669"/>
    <property type="project" value="InterPro"/>
</dbReference>
<comment type="catalytic activity">
    <reaction evidence="1">
        <text>All bonds known to be hydrolyzed by this endopeptidase have arginine in P1 and an acidic residue in P4. P6 is often occupied by an acidic residue or by a hydroxy-amino-acid residue, the phosphorylation of which enhances cleavage.</text>
        <dbReference type="EC" id="3.4.22.49"/>
    </reaction>
</comment>
<dbReference type="GO" id="GO:0006508">
    <property type="term" value="P:proteolysis"/>
    <property type="evidence" value="ECO:0007669"/>
    <property type="project" value="InterPro"/>
</dbReference>
<name>A0AAD7IG78_9AGAR</name>
<evidence type="ECO:0000256" key="5">
    <source>
        <dbReference type="SAM" id="MobiDB-lite"/>
    </source>
</evidence>
<dbReference type="Gene3D" id="1.25.40.10">
    <property type="entry name" value="Tetratricopeptide repeat domain"/>
    <property type="match status" value="1"/>
</dbReference>
<dbReference type="SUPFAM" id="SSF48452">
    <property type="entry name" value="TPR-like"/>
    <property type="match status" value="2"/>
</dbReference>
<evidence type="ECO:0000256" key="3">
    <source>
        <dbReference type="ARBA" id="ARBA00022801"/>
    </source>
</evidence>
<dbReference type="PANTHER" id="PTHR12792:SF0">
    <property type="entry name" value="SEPARIN"/>
    <property type="match status" value="1"/>
</dbReference>
<evidence type="ECO:0000313" key="7">
    <source>
        <dbReference type="EMBL" id="KAJ7741576.1"/>
    </source>
</evidence>
<feature type="domain" description="Peptidase C50" evidence="6">
    <location>
        <begin position="1918"/>
        <end position="2015"/>
    </location>
</feature>
<feature type="region of interest" description="Disordered" evidence="5">
    <location>
        <begin position="1"/>
        <end position="52"/>
    </location>
</feature>
<dbReference type="InterPro" id="IPR011990">
    <property type="entry name" value="TPR-like_helical_dom_sf"/>
</dbReference>
<dbReference type="GO" id="GO:0051307">
    <property type="term" value="P:meiotic chromosome separation"/>
    <property type="evidence" value="ECO:0007669"/>
    <property type="project" value="TreeGrafter"/>
</dbReference>
<proteinExistence type="predicted"/>
<dbReference type="EMBL" id="JARJLG010000122">
    <property type="protein sequence ID" value="KAJ7741576.1"/>
    <property type="molecule type" value="Genomic_DNA"/>
</dbReference>
<dbReference type="PANTHER" id="PTHR12792">
    <property type="entry name" value="EXTRA SPINDLE POLES 1-RELATED"/>
    <property type="match status" value="1"/>
</dbReference>
<dbReference type="EC" id="3.4.22.49" evidence="2"/>
<evidence type="ECO:0000256" key="2">
    <source>
        <dbReference type="ARBA" id="ARBA00012489"/>
    </source>
</evidence>
<evidence type="ECO:0000256" key="1">
    <source>
        <dbReference type="ARBA" id="ARBA00000451"/>
    </source>
</evidence>